<organism evidence="2 3">
    <name type="scientific">Trapa incisa</name>
    <dbReference type="NCBI Taxonomy" id="236973"/>
    <lineage>
        <taxon>Eukaryota</taxon>
        <taxon>Viridiplantae</taxon>
        <taxon>Streptophyta</taxon>
        <taxon>Embryophyta</taxon>
        <taxon>Tracheophyta</taxon>
        <taxon>Spermatophyta</taxon>
        <taxon>Magnoliopsida</taxon>
        <taxon>eudicotyledons</taxon>
        <taxon>Gunneridae</taxon>
        <taxon>Pentapetalae</taxon>
        <taxon>rosids</taxon>
        <taxon>malvids</taxon>
        <taxon>Myrtales</taxon>
        <taxon>Lythraceae</taxon>
        <taxon>Trapa</taxon>
    </lineage>
</organism>
<evidence type="ECO:0000313" key="3">
    <source>
        <dbReference type="Proteomes" id="UP001345219"/>
    </source>
</evidence>
<dbReference type="AlphaFoldDB" id="A0AAN7GZE8"/>
<evidence type="ECO:0000313" key="2">
    <source>
        <dbReference type="EMBL" id="KAK4747344.1"/>
    </source>
</evidence>
<protein>
    <submittedName>
        <fullName evidence="2">Uncharacterized protein</fullName>
    </submittedName>
</protein>
<comment type="caution">
    <text evidence="2">The sequence shown here is derived from an EMBL/GenBank/DDBJ whole genome shotgun (WGS) entry which is preliminary data.</text>
</comment>
<keyword evidence="3" id="KW-1185">Reference proteome</keyword>
<feature type="region of interest" description="Disordered" evidence="1">
    <location>
        <begin position="36"/>
        <end position="55"/>
    </location>
</feature>
<dbReference type="EMBL" id="JAXIOK010000020">
    <property type="protein sequence ID" value="KAK4747344.1"/>
    <property type="molecule type" value="Genomic_DNA"/>
</dbReference>
<gene>
    <name evidence="2" type="ORF">SAY87_026381</name>
</gene>
<accession>A0AAN7GZE8</accession>
<reference evidence="2 3" key="1">
    <citation type="journal article" date="2023" name="Hortic Res">
        <title>Pangenome of water caltrop reveals structural variations and asymmetric subgenome divergence after allopolyploidization.</title>
        <authorList>
            <person name="Zhang X."/>
            <person name="Chen Y."/>
            <person name="Wang L."/>
            <person name="Yuan Y."/>
            <person name="Fang M."/>
            <person name="Shi L."/>
            <person name="Lu R."/>
            <person name="Comes H.P."/>
            <person name="Ma Y."/>
            <person name="Chen Y."/>
            <person name="Huang G."/>
            <person name="Zhou Y."/>
            <person name="Zheng Z."/>
            <person name="Qiu Y."/>
        </authorList>
    </citation>
    <scope>NUCLEOTIDE SEQUENCE [LARGE SCALE GENOMIC DNA]</scope>
    <source>
        <tissue evidence="2">Roots</tissue>
    </source>
</reference>
<feature type="compositionally biased region" description="Polar residues" evidence="1">
    <location>
        <begin position="41"/>
        <end position="55"/>
    </location>
</feature>
<evidence type="ECO:0000256" key="1">
    <source>
        <dbReference type="SAM" id="MobiDB-lite"/>
    </source>
</evidence>
<proteinExistence type="predicted"/>
<sequence length="83" mass="9271">MDLGPGARETVQNYTVYMAGMSCELRWCDEDPTALVRPPRKSTSPLGWSLSPASRTRSILQGQKELMEMVKEMPETPTRAAQV</sequence>
<dbReference type="Proteomes" id="UP001345219">
    <property type="component" value="Chromosome 20"/>
</dbReference>
<name>A0AAN7GZE8_9MYRT</name>